<evidence type="ECO:0000259" key="8">
    <source>
        <dbReference type="Pfam" id="PF08439"/>
    </source>
</evidence>
<evidence type="ECO:0000256" key="3">
    <source>
        <dbReference type="ARBA" id="ARBA00022801"/>
    </source>
</evidence>
<keyword evidence="4 6" id="KW-0862">Zinc</keyword>
<accession>A0A927UBJ7</accession>
<dbReference type="EMBL" id="SVER01000013">
    <property type="protein sequence ID" value="MBE5919450.1"/>
    <property type="molecule type" value="Genomic_DNA"/>
</dbReference>
<dbReference type="InterPro" id="IPR013647">
    <property type="entry name" value="OligopepF_N_dom"/>
</dbReference>
<proteinExistence type="inferred from homology"/>
<dbReference type="Proteomes" id="UP000766246">
    <property type="component" value="Unassembled WGS sequence"/>
</dbReference>
<reference evidence="9" key="1">
    <citation type="submission" date="2019-04" db="EMBL/GenBank/DDBJ databases">
        <title>Evolution of Biomass-Degrading Anaerobic Consortia Revealed by Metagenomics.</title>
        <authorList>
            <person name="Peng X."/>
        </authorList>
    </citation>
    <scope>NUCLEOTIDE SEQUENCE</scope>
    <source>
        <strain evidence="9">SIG311</strain>
    </source>
</reference>
<evidence type="ECO:0000256" key="4">
    <source>
        <dbReference type="ARBA" id="ARBA00022833"/>
    </source>
</evidence>
<feature type="domain" description="Peptidase M3A/M3B catalytic" evidence="7">
    <location>
        <begin position="208"/>
        <end position="584"/>
    </location>
</feature>
<keyword evidence="1 6" id="KW-0645">Protease</keyword>
<evidence type="ECO:0000256" key="2">
    <source>
        <dbReference type="ARBA" id="ARBA00022723"/>
    </source>
</evidence>
<gene>
    <name evidence="9" type="primary">pepF</name>
    <name evidence="9" type="ORF">E7272_06340</name>
</gene>
<dbReference type="InterPro" id="IPR045090">
    <property type="entry name" value="Pept_M3A_M3B"/>
</dbReference>
<evidence type="ECO:0000256" key="6">
    <source>
        <dbReference type="RuleBase" id="RU368091"/>
    </source>
</evidence>
<dbReference type="PANTHER" id="PTHR11804:SF84">
    <property type="entry name" value="SACCHAROLYSIN"/>
    <property type="match status" value="1"/>
</dbReference>
<dbReference type="GO" id="GO:0046872">
    <property type="term" value="F:metal ion binding"/>
    <property type="evidence" value="ECO:0007669"/>
    <property type="project" value="UniProtKB-UniRule"/>
</dbReference>
<keyword evidence="5 6" id="KW-0482">Metalloprotease</keyword>
<dbReference type="Pfam" id="PF08439">
    <property type="entry name" value="Peptidase_M3_N"/>
    <property type="match status" value="1"/>
</dbReference>
<dbReference type="GO" id="GO:0006518">
    <property type="term" value="P:peptide metabolic process"/>
    <property type="evidence" value="ECO:0007669"/>
    <property type="project" value="TreeGrafter"/>
</dbReference>
<dbReference type="InterPro" id="IPR001567">
    <property type="entry name" value="Pept_M3A_M3B_dom"/>
</dbReference>
<dbReference type="PANTHER" id="PTHR11804">
    <property type="entry name" value="PROTEASE M3 THIMET OLIGOPEPTIDASE-RELATED"/>
    <property type="match status" value="1"/>
</dbReference>
<protein>
    <recommendedName>
        <fullName evidence="6">Oligopeptidase F</fullName>
        <ecNumber evidence="6">3.4.24.-</ecNumber>
    </recommendedName>
</protein>
<organism evidence="9 10">
    <name type="scientific">Pseudobutyrivibrio ruminis</name>
    <dbReference type="NCBI Taxonomy" id="46206"/>
    <lineage>
        <taxon>Bacteria</taxon>
        <taxon>Bacillati</taxon>
        <taxon>Bacillota</taxon>
        <taxon>Clostridia</taxon>
        <taxon>Lachnospirales</taxon>
        <taxon>Lachnospiraceae</taxon>
        <taxon>Pseudobutyrivibrio</taxon>
    </lineage>
</organism>
<dbReference type="Gene3D" id="1.20.140.70">
    <property type="entry name" value="Oligopeptidase f, N-terminal domain"/>
    <property type="match status" value="1"/>
</dbReference>
<dbReference type="InterPro" id="IPR042088">
    <property type="entry name" value="OligoPept_F_C"/>
</dbReference>
<sequence length="598" mass="68245">MAKELMSRDQVKVEDTWNVNDVYETEELWEADVKLVNDKLEELTKFAGKVCESANTLLKVLEETAFVEEKVEKAYFYSARLFDEDQGNSKHRSMNQKMVSLYAKMESDLSFITPEILACDSAKLEQFYNEEAGLELYKKEIKEIQRLKAHTLSAELEKVVAMTAEMSNTPGEVYEAFTNIDLTFPNVKDENGEESALTNGNFVPFLMSADRNVRENVFKAYYGTMKGYLNTFAAAYSGEVKQRMFYSRVRNYESNLKAAVDANNVSPEVYDNLVKTVNANLDKLHAYVSLRKKCLGVDELHMYDIYTPMIADVAKKVTYKEAQETICKALSVLGDDYVALLKEGFANRWIDVYENKGKRGGAYSDTAYGVHPYMLLNYHDTFDDMFTTAHEMGHSMHSHYSNEAQPFIYSHYKIFVAEVASTCNEILLLEYLLKNCTDKKERAYLLNHYLDSFKGTVYRQTQFAEFEKITNEMVEKGESLNAENLSSLYKDINARYYGPDMISDDEIAYEWARIPHFYYNFYVYQYATSFCAAVAIADMILTEGEPAVARYKKFLSSGCTDAPVELLKIAGVDLTTPAPIEAALRKMGTIVDELATLV</sequence>
<dbReference type="Gene3D" id="1.10.1370.20">
    <property type="entry name" value="Oligoendopeptidase f, C-terminal domain"/>
    <property type="match status" value="1"/>
</dbReference>
<comment type="cofactor">
    <cofactor evidence="6">
        <name>Zn(2+)</name>
        <dbReference type="ChEBI" id="CHEBI:29105"/>
    </cofactor>
    <text evidence="6">Binds 1 zinc ion.</text>
</comment>
<evidence type="ECO:0000313" key="10">
    <source>
        <dbReference type="Proteomes" id="UP000766246"/>
    </source>
</evidence>
<name>A0A927UBJ7_9FIRM</name>
<keyword evidence="3 6" id="KW-0378">Hydrolase</keyword>
<evidence type="ECO:0000256" key="5">
    <source>
        <dbReference type="ARBA" id="ARBA00023049"/>
    </source>
</evidence>
<evidence type="ECO:0000256" key="1">
    <source>
        <dbReference type="ARBA" id="ARBA00022670"/>
    </source>
</evidence>
<dbReference type="GO" id="GO:0006508">
    <property type="term" value="P:proteolysis"/>
    <property type="evidence" value="ECO:0007669"/>
    <property type="project" value="UniProtKB-KW"/>
</dbReference>
<comment type="similarity">
    <text evidence="6">Belongs to the peptidase M3B family.</text>
</comment>
<dbReference type="NCBIfam" id="TIGR00181">
    <property type="entry name" value="pepF"/>
    <property type="match status" value="1"/>
</dbReference>
<dbReference type="CDD" id="cd09608">
    <property type="entry name" value="M3B_PepF"/>
    <property type="match status" value="1"/>
</dbReference>
<keyword evidence="2 6" id="KW-0479">Metal-binding</keyword>
<dbReference type="Gene3D" id="1.10.287.830">
    <property type="entry name" value="putative peptidase helix hairpin domain like"/>
    <property type="match status" value="1"/>
</dbReference>
<evidence type="ECO:0000259" key="7">
    <source>
        <dbReference type="Pfam" id="PF01432"/>
    </source>
</evidence>
<comment type="caution">
    <text evidence="9">The sequence shown here is derived from an EMBL/GenBank/DDBJ whole genome shotgun (WGS) entry which is preliminary data.</text>
</comment>
<feature type="domain" description="Oligopeptidase F N-terminal" evidence="8">
    <location>
        <begin position="115"/>
        <end position="184"/>
    </location>
</feature>
<dbReference type="AlphaFoldDB" id="A0A927UBJ7"/>
<comment type="function">
    <text evidence="6">Has oligopeptidase activity and degrades a variety of small bioactive peptides.</text>
</comment>
<dbReference type="EC" id="3.4.24.-" evidence="6"/>
<dbReference type="GO" id="GO:0004222">
    <property type="term" value="F:metalloendopeptidase activity"/>
    <property type="evidence" value="ECO:0007669"/>
    <property type="project" value="UniProtKB-UniRule"/>
</dbReference>
<dbReference type="InterPro" id="IPR004438">
    <property type="entry name" value="Peptidase_M3B"/>
</dbReference>
<dbReference type="SUPFAM" id="SSF55486">
    <property type="entry name" value="Metalloproteases ('zincins'), catalytic domain"/>
    <property type="match status" value="1"/>
</dbReference>
<evidence type="ECO:0000313" key="9">
    <source>
        <dbReference type="EMBL" id="MBE5919450.1"/>
    </source>
</evidence>
<dbReference type="Pfam" id="PF01432">
    <property type="entry name" value="Peptidase_M3"/>
    <property type="match status" value="1"/>
</dbReference>